<gene>
    <name evidence="1" type="ORF">Q4Q39_04970</name>
</gene>
<sequence length="48" mass="5735">MDQKSELWNTAKHILNHQNEHPYTDNEIKEIIRLLEDISNVVCHNLTH</sequence>
<reference evidence="1" key="1">
    <citation type="submission" date="2023-07" db="EMBL/GenBank/DDBJ databases">
        <title>Two novel species in the genus Flavivirga.</title>
        <authorList>
            <person name="Kwon K."/>
        </authorList>
    </citation>
    <scope>NUCLEOTIDE SEQUENCE</scope>
    <source>
        <strain evidence="1">KACC 14157</strain>
    </source>
</reference>
<evidence type="ECO:0000313" key="1">
    <source>
        <dbReference type="EMBL" id="MDO5986754.1"/>
    </source>
</evidence>
<name>A0ABT8WZF0_9FLAO</name>
<keyword evidence="2" id="KW-1185">Reference proteome</keyword>
<proteinExistence type="predicted"/>
<dbReference type="Proteomes" id="UP001176891">
    <property type="component" value="Unassembled WGS sequence"/>
</dbReference>
<comment type="caution">
    <text evidence="1">The sequence shown here is derived from an EMBL/GenBank/DDBJ whole genome shotgun (WGS) entry which is preliminary data.</text>
</comment>
<evidence type="ECO:0000313" key="2">
    <source>
        <dbReference type="Proteomes" id="UP001176891"/>
    </source>
</evidence>
<accession>A0ABT8WZF0</accession>
<dbReference type="EMBL" id="JAUOEM010000001">
    <property type="protein sequence ID" value="MDO5986754.1"/>
    <property type="molecule type" value="Genomic_DNA"/>
</dbReference>
<protein>
    <submittedName>
        <fullName evidence="1">Uncharacterized protein</fullName>
    </submittedName>
</protein>
<organism evidence="1 2">
    <name type="scientific">Flavivirga amylovorans</name>
    <dbReference type="NCBI Taxonomy" id="870486"/>
    <lineage>
        <taxon>Bacteria</taxon>
        <taxon>Pseudomonadati</taxon>
        <taxon>Bacteroidota</taxon>
        <taxon>Flavobacteriia</taxon>
        <taxon>Flavobacteriales</taxon>
        <taxon>Flavobacteriaceae</taxon>
        <taxon>Flavivirga</taxon>
    </lineage>
</organism>